<dbReference type="Gene3D" id="1.10.150.690">
    <property type="entry name" value="DUF2063"/>
    <property type="match status" value="1"/>
</dbReference>
<proteinExistence type="predicted"/>
<name>A0A512N8L8_9HYPH</name>
<reference evidence="2 3" key="1">
    <citation type="submission" date="2019-07" db="EMBL/GenBank/DDBJ databases">
        <title>Whole genome shotgun sequence of Reyranella soli NBRC 108950.</title>
        <authorList>
            <person name="Hosoyama A."/>
            <person name="Uohara A."/>
            <person name="Ohji S."/>
            <person name="Ichikawa N."/>
        </authorList>
    </citation>
    <scope>NUCLEOTIDE SEQUENCE [LARGE SCALE GENOMIC DNA]</scope>
    <source>
        <strain evidence="2 3">NBRC 108950</strain>
    </source>
</reference>
<gene>
    <name evidence="2" type="ORF">RSO01_25050</name>
</gene>
<feature type="domain" description="Putative DNA-binding" evidence="1">
    <location>
        <begin position="7"/>
        <end position="98"/>
    </location>
</feature>
<dbReference type="InterPro" id="IPR044922">
    <property type="entry name" value="DUF2063_N_sf"/>
</dbReference>
<dbReference type="EMBL" id="BKAJ01000037">
    <property type="protein sequence ID" value="GEP55339.1"/>
    <property type="molecule type" value="Genomic_DNA"/>
</dbReference>
<dbReference type="Proteomes" id="UP000321058">
    <property type="component" value="Unassembled WGS sequence"/>
</dbReference>
<evidence type="ECO:0000313" key="3">
    <source>
        <dbReference type="Proteomes" id="UP000321058"/>
    </source>
</evidence>
<sequence>MQPSLREIQVAFAAHLAGHDQPALVAAMVGGHFAARRRLQIHRRHFQLSLEAALASTFPTVCALVGAKCFHRFVLGFVAGAPPADPVLSRYGDGFCPFVAEHEADHGLPHLADVARLDWALNVAFHAPLEPRLSATDLVAWPKDSLPKLSVRLPAGSSLIESAFPLDLIWQASQPGTSVDKVDLAAGPACLVVFRRSEDAAFAVLTPDEAAFVEGLSRGDHLAAAAQHASRMAESFDLATTFGRMLRLRLLIAGTPA</sequence>
<dbReference type="Pfam" id="PF09836">
    <property type="entry name" value="DUF2063"/>
    <property type="match status" value="1"/>
</dbReference>
<dbReference type="OrthoDB" id="4146344at2"/>
<dbReference type="RefSeq" id="WP_147149430.1">
    <property type="nucleotide sequence ID" value="NZ_BKAJ01000037.1"/>
</dbReference>
<evidence type="ECO:0000259" key="1">
    <source>
        <dbReference type="Pfam" id="PF09836"/>
    </source>
</evidence>
<dbReference type="AlphaFoldDB" id="A0A512N8L8"/>
<comment type="caution">
    <text evidence="2">The sequence shown here is derived from an EMBL/GenBank/DDBJ whole genome shotgun (WGS) entry which is preliminary data.</text>
</comment>
<keyword evidence="3" id="KW-1185">Reference proteome</keyword>
<protein>
    <submittedName>
        <fullName evidence="2">DUF2063 domain-containing protein</fullName>
    </submittedName>
</protein>
<dbReference type="InterPro" id="IPR018640">
    <property type="entry name" value="DUF2063"/>
</dbReference>
<organism evidence="2 3">
    <name type="scientific">Reyranella soli</name>
    <dbReference type="NCBI Taxonomy" id="1230389"/>
    <lineage>
        <taxon>Bacteria</taxon>
        <taxon>Pseudomonadati</taxon>
        <taxon>Pseudomonadota</taxon>
        <taxon>Alphaproteobacteria</taxon>
        <taxon>Hyphomicrobiales</taxon>
        <taxon>Reyranellaceae</taxon>
        <taxon>Reyranella</taxon>
    </lineage>
</organism>
<accession>A0A512N8L8</accession>
<evidence type="ECO:0000313" key="2">
    <source>
        <dbReference type="EMBL" id="GEP55339.1"/>
    </source>
</evidence>